<dbReference type="RefSeq" id="WP_013017780.1">
    <property type="nucleotide sequence ID" value="NC_013947.1"/>
</dbReference>
<dbReference type="HOGENOM" id="CLU_069356_21_0_11"/>
<dbReference type="Proteomes" id="UP000000844">
    <property type="component" value="Chromosome"/>
</dbReference>
<dbReference type="STRING" id="446470.Snas_2528"/>
<proteinExistence type="predicted"/>
<dbReference type="InterPro" id="IPR036271">
    <property type="entry name" value="Tet_transcr_reg_TetR-rel_C_sf"/>
</dbReference>
<dbReference type="SUPFAM" id="SSF48498">
    <property type="entry name" value="Tetracyclin repressor-like, C-terminal domain"/>
    <property type="match status" value="1"/>
</dbReference>
<dbReference type="eggNOG" id="COG3226">
    <property type="taxonomic scope" value="Bacteria"/>
</dbReference>
<dbReference type="Pfam" id="PF17940">
    <property type="entry name" value="TetR_C_31"/>
    <property type="match status" value="1"/>
</dbReference>
<feature type="domain" description="Tetracyclin repressor-like C-terminal group 31" evidence="1">
    <location>
        <begin position="78"/>
        <end position="184"/>
    </location>
</feature>
<gene>
    <name evidence="2" type="ordered locus">Snas_2528</name>
</gene>
<keyword evidence="3" id="KW-1185">Reference proteome</keyword>
<accession>D3Q634</accession>
<dbReference type="InterPro" id="IPR009057">
    <property type="entry name" value="Homeodomain-like_sf"/>
</dbReference>
<evidence type="ECO:0000313" key="3">
    <source>
        <dbReference type="Proteomes" id="UP000000844"/>
    </source>
</evidence>
<dbReference type="AlphaFoldDB" id="D3Q634"/>
<sequence length="190" mass="21000">MKSERARIVADASLEVLAAKGMRGLTHRAVDETAGLAYGSTSNLARTREALLELGLTRLMEIEADRFSRFPSGDLGQGPEAFAEFAAQSIHLLINEHRRITQARYEMALEATRSPRLRKIYDEAGVLPRRYTADLLAATGFQDAERRGRVMVSMIDGIIFDAIAGAGGQPSLDELRRTLREILEGMWHSG</sequence>
<reference evidence="2 3" key="1">
    <citation type="journal article" date="2009" name="Stand. Genomic Sci.">
        <title>Complete genome sequence of Stackebrandtia nassauensis type strain (LLR-40K-21).</title>
        <authorList>
            <person name="Munk C."/>
            <person name="Lapidus A."/>
            <person name="Copeland A."/>
            <person name="Jando M."/>
            <person name="Mayilraj S."/>
            <person name="Glavina Del Rio T."/>
            <person name="Nolan M."/>
            <person name="Chen F."/>
            <person name="Lucas S."/>
            <person name="Tice H."/>
            <person name="Cheng J.F."/>
            <person name="Han C."/>
            <person name="Detter J.C."/>
            <person name="Bruce D."/>
            <person name="Goodwin L."/>
            <person name="Chain P."/>
            <person name="Pitluck S."/>
            <person name="Goker M."/>
            <person name="Ovchinikova G."/>
            <person name="Pati A."/>
            <person name="Ivanova N."/>
            <person name="Mavromatis K."/>
            <person name="Chen A."/>
            <person name="Palaniappan K."/>
            <person name="Land M."/>
            <person name="Hauser L."/>
            <person name="Chang Y.J."/>
            <person name="Jeffries C.D."/>
            <person name="Bristow J."/>
            <person name="Eisen J.A."/>
            <person name="Markowitz V."/>
            <person name="Hugenholtz P."/>
            <person name="Kyrpides N.C."/>
            <person name="Klenk H.P."/>
        </authorList>
    </citation>
    <scope>NUCLEOTIDE SEQUENCE [LARGE SCALE GENOMIC DNA]</scope>
    <source>
        <strain evidence="3">DSM 44728 / CIP 108903 / NRRL B-16338 / NBRC 102104 / LLR-40K-21</strain>
    </source>
</reference>
<protein>
    <submittedName>
        <fullName evidence="2">TetR family transcriptional regulator</fullName>
    </submittedName>
</protein>
<dbReference type="KEGG" id="sna:Snas_2528"/>
<dbReference type="SUPFAM" id="SSF46689">
    <property type="entry name" value="Homeodomain-like"/>
    <property type="match status" value="1"/>
</dbReference>
<dbReference type="Gene3D" id="1.10.357.10">
    <property type="entry name" value="Tetracycline Repressor, domain 2"/>
    <property type="match status" value="1"/>
</dbReference>
<dbReference type="EMBL" id="CP001778">
    <property type="protein sequence ID" value="ADD42209.1"/>
    <property type="molecule type" value="Genomic_DNA"/>
</dbReference>
<dbReference type="InterPro" id="IPR041583">
    <property type="entry name" value="TetR_C_31"/>
</dbReference>
<organism evidence="2 3">
    <name type="scientific">Stackebrandtia nassauensis (strain DSM 44728 / CIP 108903 / NRRL B-16338 / NBRC 102104 / LLR-40K-21)</name>
    <dbReference type="NCBI Taxonomy" id="446470"/>
    <lineage>
        <taxon>Bacteria</taxon>
        <taxon>Bacillati</taxon>
        <taxon>Actinomycetota</taxon>
        <taxon>Actinomycetes</taxon>
        <taxon>Glycomycetales</taxon>
        <taxon>Glycomycetaceae</taxon>
        <taxon>Stackebrandtia</taxon>
    </lineage>
</organism>
<evidence type="ECO:0000313" key="2">
    <source>
        <dbReference type="EMBL" id="ADD42209.1"/>
    </source>
</evidence>
<evidence type="ECO:0000259" key="1">
    <source>
        <dbReference type="Pfam" id="PF17940"/>
    </source>
</evidence>
<name>D3Q634_STANL</name>
<dbReference type="OrthoDB" id="7506349at2"/>